<evidence type="ECO:0000313" key="2">
    <source>
        <dbReference type="Proteomes" id="UP001320876"/>
    </source>
</evidence>
<name>A0ABT3GDF0_9BACT</name>
<keyword evidence="2" id="KW-1185">Reference proteome</keyword>
<accession>A0ABT3GDF0</accession>
<dbReference type="Proteomes" id="UP001320876">
    <property type="component" value="Unassembled WGS sequence"/>
</dbReference>
<organism evidence="1 2">
    <name type="scientific">Luteolibacter arcticus</name>
    <dbReference type="NCBI Taxonomy" id="1581411"/>
    <lineage>
        <taxon>Bacteria</taxon>
        <taxon>Pseudomonadati</taxon>
        <taxon>Verrucomicrobiota</taxon>
        <taxon>Verrucomicrobiia</taxon>
        <taxon>Verrucomicrobiales</taxon>
        <taxon>Verrucomicrobiaceae</taxon>
        <taxon>Luteolibacter</taxon>
    </lineage>
</organism>
<reference evidence="1 2" key="1">
    <citation type="submission" date="2022-10" db="EMBL/GenBank/DDBJ databases">
        <title>Luteolibacter arcticus strain CCTCC AB 2014275, whole genome shotgun sequencing project.</title>
        <authorList>
            <person name="Zhao G."/>
            <person name="Shen L."/>
        </authorList>
    </citation>
    <scope>NUCLEOTIDE SEQUENCE [LARGE SCALE GENOMIC DNA]</scope>
    <source>
        <strain evidence="1 2">CCTCC AB 2014275</strain>
    </source>
</reference>
<protein>
    <recommendedName>
        <fullName evidence="3">Transposase</fullName>
    </recommendedName>
</protein>
<dbReference type="RefSeq" id="WP_264485397.1">
    <property type="nucleotide sequence ID" value="NZ_JAPDDT010000001.1"/>
</dbReference>
<gene>
    <name evidence="1" type="ORF">OKA05_01915</name>
</gene>
<evidence type="ECO:0000313" key="1">
    <source>
        <dbReference type="EMBL" id="MCW1921288.1"/>
    </source>
</evidence>
<proteinExistence type="predicted"/>
<comment type="caution">
    <text evidence="1">The sequence shown here is derived from an EMBL/GenBank/DDBJ whole genome shotgun (WGS) entry which is preliminary data.</text>
</comment>
<evidence type="ECO:0008006" key="3">
    <source>
        <dbReference type="Google" id="ProtNLM"/>
    </source>
</evidence>
<sequence>MITLDQLEPEERQQLLRMAARELAAQQFAEMDLMYPEMVAALTKCDVRTLEGRGLERIELTPKNVRYRRCDVEKLIDESATKRRRR</sequence>
<dbReference type="EMBL" id="JAPDDT010000001">
    <property type="protein sequence ID" value="MCW1921288.1"/>
    <property type="molecule type" value="Genomic_DNA"/>
</dbReference>